<evidence type="ECO:0000313" key="3">
    <source>
        <dbReference type="Proteomes" id="UP000299102"/>
    </source>
</evidence>
<evidence type="ECO:0000313" key="2">
    <source>
        <dbReference type="EMBL" id="GBP04200.1"/>
    </source>
</evidence>
<sequence length="151" mass="16429">MIRPPVTSRTTYQRYRKSRAGSAPSHGGAPEDAGPAASATLNYKINNAYTGAVTRERRTTITCLNKKLFIAAYARVRRATPGVGGGRAGRLRRLSRRGVISLGRRPLRGLGPRSAPGLSAYIRNQFAFAVPQFIEWQYKSSAKVRPLGVSA</sequence>
<dbReference type="Proteomes" id="UP000299102">
    <property type="component" value="Unassembled WGS sequence"/>
</dbReference>
<reference evidence="2 3" key="1">
    <citation type="journal article" date="2019" name="Commun. Biol.">
        <title>The bagworm genome reveals a unique fibroin gene that provides high tensile strength.</title>
        <authorList>
            <person name="Kono N."/>
            <person name="Nakamura H."/>
            <person name="Ohtoshi R."/>
            <person name="Tomita M."/>
            <person name="Numata K."/>
            <person name="Arakawa K."/>
        </authorList>
    </citation>
    <scope>NUCLEOTIDE SEQUENCE [LARGE SCALE GENOMIC DNA]</scope>
</reference>
<dbReference type="AlphaFoldDB" id="A0A4C1SSL2"/>
<proteinExistence type="predicted"/>
<accession>A0A4C1SSL2</accession>
<gene>
    <name evidence="2" type="ORF">EVAR_6455_1</name>
</gene>
<protein>
    <submittedName>
        <fullName evidence="2">Uncharacterized protein</fullName>
    </submittedName>
</protein>
<comment type="caution">
    <text evidence="2">The sequence shown here is derived from an EMBL/GenBank/DDBJ whole genome shotgun (WGS) entry which is preliminary data.</text>
</comment>
<feature type="region of interest" description="Disordered" evidence="1">
    <location>
        <begin position="1"/>
        <end position="35"/>
    </location>
</feature>
<name>A0A4C1SSL2_EUMVA</name>
<evidence type="ECO:0000256" key="1">
    <source>
        <dbReference type="SAM" id="MobiDB-lite"/>
    </source>
</evidence>
<organism evidence="2 3">
    <name type="scientific">Eumeta variegata</name>
    <name type="common">Bagworm moth</name>
    <name type="synonym">Eumeta japonica</name>
    <dbReference type="NCBI Taxonomy" id="151549"/>
    <lineage>
        <taxon>Eukaryota</taxon>
        <taxon>Metazoa</taxon>
        <taxon>Ecdysozoa</taxon>
        <taxon>Arthropoda</taxon>
        <taxon>Hexapoda</taxon>
        <taxon>Insecta</taxon>
        <taxon>Pterygota</taxon>
        <taxon>Neoptera</taxon>
        <taxon>Endopterygota</taxon>
        <taxon>Lepidoptera</taxon>
        <taxon>Glossata</taxon>
        <taxon>Ditrysia</taxon>
        <taxon>Tineoidea</taxon>
        <taxon>Psychidae</taxon>
        <taxon>Oiketicinae</taxon>
        <taxon>Eumeta</taxon>
    </lineage>
</organism>
<dbReference type="EMBL" id="BGZK01000013">
    <property type="protein sequence ID" value="GBP04200.1"/>
    <property type="molecule type" value="Genomic_DNA"/>
</dbReference>
<keyword evidence="3" id="KW-1185">Reference proteome</keyword>